<feature type="compositionally biased region" description="Basic residues" evidence="1">
    <location>
        <begin position="416"/>
        <end position="426"/>
    </location>
</feature>
<feature type="compositionally biased region" description="Acidic residues" evidence="1">
    <location>
        <begin position="529"/>
        <end position="538"/>
    </location>
</feature>
<evidence type="ECO:0000256" key="1">
    <source>
        <dbReference type="SAM" id="MobiDB-lite"/>
    </source>
</evidence>
<evidence type="ECO:0000313" key="3">
    <source>
        <dbReference type="Proteomes" id="UP000075809"/>
    </source>
</evidence>
<reference evidence="2 3" key="1">
    <citation type="submission" date="2015-09" db="EMBL/GenBank/DDBJ databases">
        <title>Trachymyrmex zeteki WGS genome.</title>
        <authorList>
            <person name="Nygaard S."/>
            <person name="Hu H."/>
            <person name="Boomsma J."/>
            <person name="Zhang G."/>
        </authorList>
    </citation>
    <scope>NUCLEOTIDE SEQUENCE [LARGE SCALE GENOMIC DNA]</scope>
    <source>
        <strain evidence="2">Tzet28-1</strain>
        <tissue evidence="2">Whole body</tissue>
    </source>
</reference>
<feature type="compositionally biased region" description="Basic and acidic residues" evidence="1">
    <location>
        <begin position="347"/>
        <end position="382"/>
    </location>
</feature>
<accession>A0A151X463</accession>
<gene>
    <name evidence="2" type="ORF">ALC60_06073</name>
</gene>
<dbReference type="AlphaFoldDB" id="A0A151X463"/>
<name>A0A151X463_9HYME</name>
<evidence type="ECO:0000313" key="2">
    <source>
        <dbReference type="EMBL" id="KYQ55070.1"/>
    </source>
</evidence>
<organism evidence="2 3">
    <name type="scientific">Mycetomoellerius zeteki</name>
    <dbReference type="NCBI Taxonomy" id="64791"/>
    <lineage>
        <taxon>Eukaryota</taxon>
        <taxon>Metazoa</taxon>
        <taxon>Ecdysozoa</taxon>
        <taxon>Arthropoda</taxon>
        <taxon>Hexapoda</taxon>
        <taxon>Insecta</taxon>
        <taxon>Pterygota</taxon>
        <taxon>Neoptera</taxon>
        <taxon>Endopterygota</taxon>
        <taxon>Hymenoptera</taxon>
        <taxon>Apocrita</taxon>
        <taxon>Aculeata</taxon>
        <taxon>Formicoidea</taxon>
        <taxon>Formicidae</taxon>
        <taxon>Myrmicinae</taxon>
        <taxon>Mycetomoellerius</taxon>
    </lineage>
</organism>
<feature type="region of interest" description="Disordered" evidence="1">
    <location>
        <begin position="67"/>
        <end position="87"/>
    </location>
</feature>
<dbReference type="Proteomes" id="UP000075809">
    <property type="component" value="Unassembled WGS sequence"/>
</dbReference>
<feature type="compositionally biased region" description="Basic and acidic residues" evidence="1">
    <location>
        <begin position="134"/>
        <end position="144"/>
    </location>
</feature>
<feature type="compositionally biased region" description="Polar residues" evidence="1">
    <location>
        <begin position="427"/>
        <end position="437"/>
    </location>
</feature>
<dbReference type="STRING" id="64791.A0A151X463"/>
<proteinExistence type="predicted"/>
<feature type="region of interest" description="Disordered" evidence="1">
    <location>
        <begin position="526"/>
        <end position="547"/>
    </location>
</feature>
<feature type="region of interest" description="Disordered" evidence="1">
    <location>
        <begin position="123"/>
        <end position="144"/>
    </location>
</feature>
<keyword evidence="3" id="KW-1185">Reference proteome</keyword>
<feature type="compositionally biased region" description="Basic and acidic residues" evidence="1">
    <location>
        <begin position="215"/>
        <end position="252"/>
    </location>
</feature>
<feature type="region of interest" description="Disordered" evidence="1">
    <location>
        <begin position="214"/>
        <end position="252"/>
    </location>
</feature>
<feature type="compositionally biased region" description="Basic and acidic residues" evidence="1">
    <location>
        <begin position="398"/>
        <end position="415"/>
    </location>
</feature>
<feature type="region of interest" description="Disordered" evidence="1">
    <location>
        <begin position="347"/>
        <end position="461"/>
    </location>
</feature>
<sequence>MKNRLYDYICIFVVLEILQSSICYAKIISDTRRRLHVSRTKREISVAETSQLKEDINYAKEINLQHEEKSDNDLEEDGTYQDDTSKKRKISKKAANFMSSTDFCPSKAEESFNRDNVSSYLNLQRSNEDLETEEATKQERDKNEKASNFIRLPRNINDDFNRYTDQNERSSLYDDYEAKDIAKRGILSGSEDYEEMEDDLPGIEDMAAVQELTNEAEKRETQKDARVKRDQAEISEMLDKSRSNLDNPAKLEESKIVEKNPYSREVFHTELSKSFNEASAPNTIKDFESKDVISKLSGSSKIQEPASIVAPLKKDELNAEYEKRVEEEIQRKIDFIKEEIKRDIEVQQRIRDIENNNARFDELQDQEHEDEERQNFENESIKKRQTVAKKSVQEIADDEKSSSPEKSEEKRSLKKEQHKKRQHRSNKISTSDTSKQNENLKRQVVADYDKPSEQVPSKELFKKKRERVRQIFLVNNDQHQTKRRQLRSYSLPSAQAVVRSEDELFMNPKLNSYLRTDNRMFEKSLPVGSEDENNEEEQSPTAEQSDSLVSLIGSSQELSPCLEKEYKEAFGGLQSEPGNALARFKRVKRVLTNDPNAI</sequence>
<dbReference type="EMBL" id="KQ982557">
    <property type="protein sequence ID" value="KYQ55070.1"/>
    <property type="molecule type" value="Genomic_DNA"/>
</dbReference>
<protein>
    <submittedName>
        <fullName evidence="2">Uncharacterized protein</fullName>
    </submittedName>
</protein>